<proteinExistence type="predicted"/>
<dbReference type="PANTHER" id="PTHR33112">
    <property type="entry name" value="DOMAIN PROTEIN, PUTATIVE-RELATED"/>
    <property type="match status" value="1"/>
</dbReference>
<keyword evidence="3" id="KW-1185">Reference proteome</keyword>
<dbReference type="EMBL" id="JAQQWP010000002">
    <property type="protein sequence ID" value="KAK8130650.1"/>
    <property type="molecule type" value="Genomic_DNA"/>
</dbReference>
<gene>
    <name evidence="2" type="ORF">PG999_003030</name>
</gene>
<feature type="domain" description="Heterokaryon incompatibility" evidence="1">
    <location>
        <begin position="62"/>
        <end position="213"/>
    </location>
</feature>
<name>A0AAW0RA18_9PEZI</name>
<dbReference type="AlphaFoldDB" id="A0AAW0RA18"/>
<dbReference type="InterPro" id="IPR010730">
    <property type="entry name" value="HET"/>
</dbReference>
<dbReference type="Proteomes" id="UP001392437">
    <property type="component" value="Unassembled WGS sequence"/>
</dbReference>
<evidence type="ECO:0000259" key="1">
    <source>
        <dbReference type="Pfam" id="PF06985"/>
    </source>
</evidence>
<comment type="caution">
    <text evidence="2">The sequence shown here is derived from an EMBL/GenBank/DDBJ whole genome shotgun (WGS) entry which is preliminary data.</text>
</comment>
<organism evidence="2 3">
    <name type="scientific">Apiospora kogelbergensis</name>
    <dbReference type="NCBI Taxonomy" id="1337665"/>
    <lineage>
        <taxon>Eukaryota</taxon>
        <taxon>Fungi</taxon>
        <taxon>Dikarya</taxon>
        <taxon>Ascomycota</taxon>
        <taxon>Pezizomycotina</taxon>
        <taxon>Sordariomycetes</taxon>
        <taxon>Xylariomycetidae</taxon>
        <taxon>Amphisphaeriales</taxon>
        <taxon>Apiosporaceae</taxon>
        <taxon>Apiospora</taxon>
    </lineage>
</organism>
<protein>
    <recommendedName>
        <fullName evidence="1">Heterokaryon incompatibility domain-containing protein</fullName>
    </recommendedName>
</protein>
<dbReference type="Pfam" id="PF06985">
    <property type="entry name" value="HET"/>
    <property type="match status" value="1"/>
</dbReference>
<reference evidence="2 3" key="1">
    <citation type="submission" date="2023-01" db="EMBL/GenBank/DDBJ databases">
        <title>Analysis of 21 Apiospora genomes using comparative genomics revels a genus with tremendous synthesis potential of carbohydrate active enzymes and secondary metabolites.</title>
        <authorList>
            <person name="Sorensen T."/>
        </authorList>
    </citation>
    <scope>NUCLEOTIDE SEQUENCE [LARGE SCALE GENOMIC DNA]</scope>
    <source>
        <strain evidence="2 3">CBS 117206</strain>
    </source>
</reference>
<evidence type="ECO:0000313" key="2">
    <source>
        <dbReference type="EMBL" id="KAK8130650.1"/>
    </source>
</evidence>
<accession>A0AAW0RA18</accession>
<dbReference type="PANTHER" id="PTHR33112:SF10">
    <property type="entry name" value="TOL"/>
    <property type="match status" value="1"/>
</dbReference>
<evidence type="ECO:0000313" key="3">
    <source>
        <dbReference type="Proteomes" id="UP001392437"/>
    </source>
</evidence>
<sequence length="461" mass="51768">MGLYNRWLQECRSKHKDCVKTISGNPVDDVMGPELPTRVLDLGASNDTGIVLLESKGERGNYCALSYCWGPQTTQTFLTTRETLQDRLRGIEFELLPKTFQDAIDVTRSLGIRYLWIDGLCIIQGDTQDWKYEAGRMGAVYEQAFLVLAASGSSSAQEGCFVVKPRDLTSLDLPYYTETGQIQGCVHTSINNSPMSLSPMDGPLQKRGWALQEAHFARRSIHFMPGGPTWICKEMHLDEKGLESKSDLKLQKGWDHVLEDYSRRQLTYKHDRLIALQGYATELLKIRIKDMYNRGAFLSGLPGQLLWVVNRSVPKSEDIDEIPSWAWASNGAQKTFATNHTRLLPIVGGRKTRIEASGAFAVEGRIALCHTEVIRDDEDSACDENSSGSGTPSTGFQGMRDFISDWTCQPMFRLIDGFGPETKRFRGMAVFDREEYGTVSFLPLMGTMLWGHLMKITLASF</sequence>